<name>A0A5M8P3L2_9BACT</name>
<dbReference type="InterPro" id="IPR005887">
    <property type="entry name" value="GH92_a_mannosidase_put"/>
</dbReference>
<reference evidence="6 7" key="1">
    <citation type="submission" date="2019-03" db="EMBL/GenBank/DDBJ databases">
        <title>Single cell metagenomics reveals metabolic interactions within the superorganism composed of flagellate Streblomastix strix and complex community of Bacteroidetes bacteria on its surface.</title>
        <authorList>
            <person name="Treitli S.C."/>
            <person name="Kolisko M."/>
            <person name="Husnik F."/>
            <person name="Keeling P."/>
            <person name="Hampl V."/>
        </authorList>
    </citation>
    <scope>NUCLEOTIDE SEQUENCE [LARGE SCALE GENOMIC DNA]</scope>
    <source>
        <strain evidence="6">St1</strain>
    </source>
</reference>
<dbReference type="SUPFAM" id="SSF48208">
    <property type="entry name" value="Six-hairpin glycosidases"/>
    <property type="match status" value="1"/>
</dbReference>
<dbReference type="FunFam" id="3.30.2080.10:FF:000001">
    <property type="entry name" value="Alpha-1,2-mannosidase subfamily"/>
    <property type="match status" value="1"/>
</dbReference>
<comment type="subunit">
    <text evidence="2">Monomer.</text>
</comment>
<sequence>MKSRKIYFLSFLLVLFACSEKETDYTKSVHPFIGTGGHGHTYPGAVVPHGLVQLSPDTRTNGWDACSGYHYDDNRLIGFSHTHLSGTGIGDLGDILFLPYAGELHLVAPNGDDKEPHFGSSFSHKKETASPGYYKVHLDDYDIEVELTATGHAGFHRYTFPQSENPGLFIDLNRTIHDRRLLDFELKAVNEYEIQGMKQLSGWAPNRYVYFYAQFSEPFTFTTSNAQAVLQFEKTSKGKQVLAKVGISFVDAEGAKNNLLTEIADWNFDKIKKNAHDAWNNELSKIEITTSSDKNRTIFYTALYHTALEPVISSDVDGRYRTMDNQIAGDTNYKNYSIFSLWDTFRALHPLNTIISSSDNQAMIRSLIRKSDEGGLLPMWELNSNYTGCMIGYHAVSVIVDSYMKDEKDFDVEKAFLASKKSSSYDTVNVSPTIDKGVLLHNLMPVGKHYKNTIGYIPAEIEKQSVARGLEYAYNDWMIALLAQKLGYEEDYIHYMDLSKNYKNYFDSSTGFMRGKMLDGSWRSPFDPRYSDHNNDDYCEGNAWQWTWFVPHDVDGLVALMGGREAFIQKLDSLFSISSEVIGENSSADISGLIGQYAHGNEPSHQTIHIYNLVGQPQKTQELTDKVLQTLYFDDPNGLSGNEDCGEMSAWYVLNSMGFYSYCPGIPYYSIGRPLFDEVKIKLENGNVFTIRVTNNSESNKYIQSVKLNGKPLDVLFFSHEDLMAGGLLEIKMKE</sequence>
<dbReference type="AlphaFoldDB" id="A0A5M8P3L2"/>
<dbReference type="PANTHER" id="PTHR12143">
    <property type="entry name" value="PEPTIDE N-GLYCANASE PNGASE -RELATED"/>
    <property type="match status" value="1"/>
</dbReference>
<dbReference type="GO" id="GO:0000224">
    <property type="term" value="F:peptide-N4-(N-acetyl-beta-glucosaminyl)asparagine amidase activity"/>
    <property type="evidence" value="ECO:0007669"/>
    <property type="project" value="TreeGrafter"/>
</dbReference>
<organism evidence="6 7">
    <name type="scientific">Candidatus Ordinivivax streblomastigis</name>
    <dbReference type="NCBI Taxonomy" id="2540710"/>
    <lineage>
        <taxon>Bacteria</taxon>
        <taxon>Pseudomonadati</taxon>
        <taxon>Bacteroidota</taxon>
        <taxon>Bacteroidia</taxon>
        <taxon>Bacteroidales</taxon>
        <taxon>Candidatus Ordinivivax</taxon>
    </lineage>
</organism>
<evidence type="ECO:0000259" key="5">
    <source>
        <dbReference type="Pfam" id="PF17678"/>
    </source>
</evidence>
<dbReference type="Gene3D" id="1.20.1610.10">
    <property type="entry name" value="alpha-1,2-mannosidases domains"/>
    <property type="match status" value="1"/>
</dbReference>
<dbReference type="InterPro" id="IPR008928">
    <property type="entry name" value="6-hairpin_glycosidase_sf"/>
</dbReference>
<evidence type="ECO:0000256" key="2">
    <source>
        <dbReference type="ARBA" id="ARBA00011245"/>
    </source>
</evidence>
<dbReference type="GO" id="GO:0005829">
    <property type="term" value="C:cytosol"/>
    <property type="evidence" value="ECO:0007669"/>
    <property type="project" value="TreeGrafter"/>
</dbReference>
<dbReference type="GO" id="GO:0005975">
    <property type="term" value="P:carbohydrate metabolic process"/>
    <property type="evidence" value="ECO:0007669"/>
    <property type="project" value="InterPro"/>
</dbReference>
<evidence type="ECO:0000259" key="4">
    <source>
        <dbReference type="Pfam" id="PF07971"/>
    </source>
</evidence>
<keyword evidence="3" id="KW-0106">Calcium</keyword>
<dbReference type="Gene3D" id="3.30.2080.10">
    <property type="entry name" value="GH92 mannosidase domain"/>
    <property type="match status" value="1"/>
</dbReference>
<dbReference type="InterPro" id="IPR014718">
    <property type="entry name" value="GH-type_carb-bd"/>
</dbReference>
<evidence type="ECO:0008006" key="8">
    <source>
        <dbReference type="Google" id="ProtNLM"/>
    </source>
</evidence>
<evidence type="ECO:0000313" key="6">
    <source>
        <dbReference type="EMBL" id="KAA6303065.1"/>
    </source>
</evidence>
<dbReference type="Proteomes" id="UP000324575">
    <property type="component" value="Unassembled WGS sequence"/>
</dbReference>
<dbReference type="PROSITE" id="PS51257">
    <property type="entry name" value="PROKAR_LIPOPROTEIN"/>
    <property type="match status" value="1"/>
</dbReference>
<evidence type="ECO:0000256" key="3">
    <source>
        <dbReference type="ARBA" id="ARBA00022837"/>
    </source>
</evidence>
<dbReference type="InterPro" id="IPR050883">
    <property type="entry name" value="PNGase"/>
</dbReference>
<dbReference type="NCBIfam" id="TIGR01180">
    <property type="entry name" value="aman2_put"/>
    <property type="match status" value="1"/>
</dbReference>
<dbReference type="InterPro" id="IPR041371">
    <property type="entry name" value="GH92_N"/>
</dbReference>
<feature type="domain" description="Glycosyl hydrolase family 92 N-terminal" evidence="5">
    <location>
        <begin position="29"/>
        <end position="248"/>
    </location>
</feature>
<dbReference type="GO" id="GO:0030246">
    <property type="term" value="F:carbohydrate binding"/>
    <property type="evidence" value="ECO:0007669"/>
    <property type="project" value="InterPro"/>
</dbReference>
<dbReference type="Pfam" id="PF17678">
    <property type="entry name" value="Glyco_hydro_92N"/>
    <property type="match status" value="1"/>
</dbReference>
<evidence type="ECO:0000256" key="1">
    <source>
        <dbReference type="ARBA" id="ARBA00001913"/>
    </source>
</evidence>
<dbReference type="Gene3D" id="2.70.98.10">
    <property type="match status" value="1"/>
</dbReference>
<dbReference type="EMBL" id="SNRX01000003">
    <property type="protein sequence ID" value="KAA6303065.1"/>
    <property type="molecule type" value="Genomic_DNA"/>
</dbReference>
<dbReference type="GO" id="GO:0006516">
    <property type="term" value="P:glycoprotein catabolic process"/>
    <property type="evidence" value="ECO:0007669"/>
    <property type="project" value="TreeGrafter"/>
</dbReference>
<gene>
    <name evidence="6" type="ORF">EZS26_000668</name>
</gene>
<proteinExistence type="predicted"/>
<dbReference type="Gene3D" id="1.20.1050.60">
    <property type="entry name" value="alpha-1,2-mannosidase"/>
    <property type="match status" value="1"/>
</dbReference>
<comment type="caution">
    <text evidence="6">The sequence shown here is derived from an EMBL/GenBank/DDBJ whole genome shotgun (WGS) entry which is preliminary data.</text>
</comment>
<dbReference type="FunFam" id="1.20.1050.60:FF:000001">
    <property type="entry name" value="Putative alpha-1,2-mannosidase"/>
    <property type="match status" value="1"/>
</dbReference>
<comment type="cofactor">
    <cofactor evidence="1">
        <name>Ca(2+)</name>
        <dbReference type="ChEBI" id="CHEBI:29108"/>
    </cofactor>
</comment>
<dbReference type="PANTHER" id="PTHR12143:SF39">
    <property type="entry name" value="SECRETED PROTEIN"/>
    <property type="match status" value="1"/>
</dbReference>
<dbReference type="Pfam" id="PF07971">
    <property type="entry name" value="Glyco_hydro_92"/>
    <property type="match status" value="1"/>
</dbReference>
<dbReference type="InterPro" id="IPR012939">
    <property type="entry name" value="Glyco_hydro_92"/>
</dbReference>
<accession>A0A5M8P3L2</accession>
<evidence type="ECO:0000313" key="7">
    <source>
        <dbReference type="Proteomes" id="UP000324575"/>
    </source>
</evidence>
<protein>
    <recommendedName>
        <fullName evidence="8">Glycoside hydrolase family 92 protein</fullName>
    </recommendedName>
</protein>
<feature type="domain" description="Glycosyl hydrolase family 92" evidence="4">
    <location>
        <begin position="254"/>
        <end position="734"/>
    </location>
</feature>